<name>A0A382MIP3_9ZZZZ</name>
<reference evidence="1" key="1">
    <citation type="submission" date="2018-05" db="EMBL/GenBank/DDBJ databases">
        <authorList>
            <person name="Lanie J.A."/>
            <person name="Ng W.-L."/>
            <person name="Kazmierczak K.M."/>
            <person name="Andrzejewski T.M."/>
            <person name="Davidsen T.M."/>
            <person name="Wayne K.J."/>
            <person name="Tettelin H."/>
            <person name="Glass J.I."/>
            <person name="Rusch D."/>
            <person name="Podicherti R."/>
            <person name="Tsui H.-C.T."/>
            <person name="Winkler M.E."/>
        </authorList>
    </citation>
    <scope>NUCLEOTIDE SEQUENCE</scope>
</reference>
<dbReference type="AlphaFoldDB" id="A0A382MIP3"/>
<protein>
    <submittedName>
        <fullName evidence="1">Uncharacterized protein</fullName>
    </submittedName>
</protein>
<sequence length="50" mass="5640">SRGYFPVRKLRNRCLGINIGRYCSAVPTWKRFNSIGHSNDANISKTQGSI</sequence>
<gene>
    <name evidence="1" type="ORF">METZ01_LOCUS300136</name>
</gene>
<proteinExistence type="predicted"/>
<accession>A0A382MIP3</accession>
<dbReference type="EMBL" id="UINC01093119">
    <property type="protein sequence ID" value="SVC47282.1"/>
    <property type="molecule type" value="Genomic_DNA"/>
</dbReference>
<feature type="non-terminal residue" evidence="1">
    <location>
        <position position="50"/>
    </location>
</feature>
<organism evidence="1">
    <name type="scientific">marine metagenome</name>
    <dbReference type="NCBI Taxonomy" id="408172"/>
    <lineage>
        <taxon>unclassified sequences</taxon>
        <taxon>metagenomes</taxon>
        <taxon>ecological metagenomes</taxon>
    </lineage>
</organism>
<evidence type="ECO:0000313" key="1">
    <source>
        <dbReference type="EMBL" id="SVC47282.1"/>
    </source>
</evidence>
<feature type="non-terminal residue" evidence="1">
    <location>
        <position position="1"/>
    </location>
</feature>